<accession>A0AAD1X5U6</accession>
<proteinExistence type="predicted"/>
<keyword evidence="2" id="KW-1185">Reference proteome</keyword>
<name>A0AAD1X5U6_EUPCR</name>
<evidence type="ECO:0000313" key="2">
    <source>
        <dbReference type="Proteomes" id="UP001295684"/>
    </source>
</evidence>
<reference evidence="1" key="1">
    <citation type="submission" date="2023-07" db="EMBL/GenBank/DDBJ databases">
        <authorList>
            <consortium name="AG Swart"/>
            <person name="Singh M."/>
            <person name="Singh A."/>
            <person name="Seah K."/>
            <person name="Emmerich C."/>
        </authorList>
    </citation>
    <scope>NUCLEOTIDE SEQUENCE</scope>
    <source>
        <strain evidence="1">DP1</strain>
    </source>
</reference>
<organism evidence="1 2">
    <name type="scientific">Euplotes crassus</name>
    <dbReference type="NCBI Taxonomy" id="5936"/>
    <lineage>
        <taxon>Eukaryota</taxon>
        <taxon>Sar</taxon>
        <taxon>Alveolata</taxon>
        <taxon>Ciliophora</taxon>
        <taxon>Intramacronucleata</taxon>
        <taxon>Spirotrichea</taxon>
        <taxon>Hypotrichia</taxon>
        <taxon>Euplotida</taxon>
        <taxon>Euplotidae</taxon>
        <taxon>Moneuplotes</taxon>
    </lineage>
</organism>
<comment type="caution">
    <text evidence="1">The sequence shown here is derived from an EMBL/GenBank/DDBJ whole genome shotgun (WGS) entry which is preliminary data.</text>
</comment>
<gene>
    <name evidence="1" type="ORF">ECRASSUSDP1_LOCUS5510</name>
</gene>
<dbReference type="AlphaFoldDB" id="A0AAD1X5U6"/>
<protein>
    <submittedName>
        <fullName evidence="1">Uncharacterized protein</fullName>
    </submittedName>
</protein>
<dbReference type="Proteomes" id="UP001295684">
    <property type="component" value="Unassembled WGS sequence"/>
</dbReference>
<evidence type="ECO:0000313" key="1">
    <source>
        <dbReference type="EMBL" id="CAI2364168.1"/>
    </source>
</evidence>
<sequence>MIFKVTISICKPLKLNSLKHCLSFYCIRFSIIYSVQFCRHWDIGRSPKYHLIVLQYFIVDSIVNVC</sequence>
<dbReference type="EMBL" id="CAMPGE010005316">
    <property type="protein sequence ID" value="CAI2364168.1"/>
    <property type="molecule type" value="Genomic_DNA"/>
</dbReference>